<dbReference type="Proteomes" id="UP000076967">
    <property type="component" value="Unassembled WGS sequence"/>
</dbReference>
<reference evidence="6 7" key="1">
    <citation type="submission" date="2016-03" db="EMBL/GenBank/DDBJ databases">
        <title>Draft genome sequence of Paenibacillus glacialis DSM 22343.</title>
        <authorList>
            <person name="Shin S.-K."/>
            <person name="Yi H."/>
        </authorList>
    </citation>
    <scope>NUCLEOTIDE SEQUENCE [LARGE SCALE GENOMIC DNA]</scope>
    <source>
        <strain evidence="6 7">DSM 22343</strain>
    </source>
</reference>
<dbReference type="Gene3D" id="3.50.50.60">
    <property type="entry name" value="FAD/NAD(P)-binding domain"/>
    <property type="match status" value="2"/>
</dbReference>
<protein>
    <submittedName>
        <fullName evidence="6">NAD(P)H-nitrite reductase</fullName>
    </submittedName>
</protein>
<feature type="domain" description="NADH-rubredoxin oxidoreductase C-terminal" evidence="5">
    <location>
        <begin position="314"/>
        <end position="381"/>
    </location>
</feature>
<dbReference type="InterPro" id="IPR041575">
    <property type="entry name" value="Rubredoxin_C"/>
</dbReference>
<proteinExistence type="predicted"/>
<dbReference type="OrthoDB" id="9802028at2"/>
<dbReference type="InterPro" id="IPR023753">
    <property type="entry name" value="FAD/NAD-binding_dom"/>
</dbReference>
<gene>
    <name evidence="6" type="ORF">PGLA_18490</name>
</gene>
<name>A0A162PWA2_9BACL</name>
<evidence type="ECO:0000259" key="5">
    <source>
        <dbReference type="Pfam" id="PF18267"/>
    </source>
</evidence>
<evidence type="ECO:0000256" key="3">
    <source>
        <dbReference type="ARBA" id="ARBA00022827"/>
    </source>
</evidence>
<dbReference type="RefSeq" id="WP_068535721.1">
    <property type="nucleotide sequence ID" value="NZ_LVJH01000040.1"/>
</dbReference>
<dbReference type="PRINTS" id="PR00368">
    <property type="entry name" value="FADPNR"/>
</dbReference>
<keyword evidence="7" id="KW-1185">Reference proteome</keyword>
<dbReference type="PRINTS" id="PR00411">
    <property type="entry name" value="PNDRDTASEI"/>
</dbReference>
<comment type="caution">
    <text evidence="6">The sequence shown here is derived from an EMBL/GenBank/DDBJ whole genome shotgun (WGS) entry which is preliminary data.</text>
</comment>
<dbReference type="AlphaFoldDB" id="A0A162PWA2"/>
<feature type="domain" description="FAD/NAD(P)-binding" evidence="4">
    <location>
        <begin position="5"/>
        <end position="295"/>
    </location>
</feature>
<dbReference type="PANTHER" id="PTHR43429:SF3">
    <property type="entry name" value="NITRITE REDUCTASE [NAD(P)H]"/>
    <property type="match status" value="1"/>
</dbReference>
<keyword evidence="3" id="KW-0274">FAD</keyword>
<dbReference type="InterPro" id="IPR050260">
    <property type="entry name" value="FAD-bd_OxRdtase"/>
</dbReference>
<dbReference type="STRING" id="494026.PGLA_18490"/>
<evidence type="ECO:0000313" key="7">
    <source>
        <dbReference type="Proteomes" id="UP000076967"/>
    </source>
</evidence>
<dbReference type="Gene3D" id="3.30.390.30">
    <property type="match status" value="1"/>
</dbReference>
<dbReference type="PANTHER" id="PTHR43429">
    <property type="entry name" value="PYRIDINE NUCLEOTIDE-DISULFIDE OXIDOREDUCTASE DOMAIN-CONTAINING"/>
    <property type="match status" value="1"/>
</dbReference>
<evidence type="ECO:0000259" key="4">
    <source>
        <dbReference type="Pfam" id="PF07992"/>
    </source>
</evidence>
<dbReference type="EMBL" id="LVJH01000040">
    <property type="protein sequence ID" value="OAB39820.1"/>
    <property type="molecule type" value="Genomic_DNA"/>
</dbReference>
<comment type="cofactor">
    <cofactor evidence="1">
        <name>FAD</name>
        <dbReference type="ChEBI" id="CHEBI:57692"/>
    </cofactor>
</comment>
<evidence type="ECO:0000256" key="2">
    <source>
        <dbReference type="ARBA" id="ARBA00022630"/>
    </source>
</evidence>
<dbReference type="GO" id="GO:0016491">
    <property type="term" value="F:oxidoreductase activity"/>
    <property type="evidence" value="ECO:0007669"/>
    <property type="project" value="InterPro"/>
</dbReference>
<organism evidence="6 7">
    <name type="scientific">Paenibacillus glacialis</name>
    <dbReference type="NCBI Taxonomy" id="494026"/>
    <lineage>
        <taxon>Bacteria</taxon>
        <taxon>Bacillati</taxon>
        <taxon>Bacillota</taxon>
        <taxon>Bacilli</taxon>
        <taxon>Bacillales</taxon>
        <taxon>Paenibacillaceae</taxon>
        <taxon>Paenibacillus</taxon>
    </lineage>
</organism>
<accession>A0A162PWA2</accession>
<keyword evidence="2" id="KW-0285">Flavoprotein</keyword>
<evidence type="ECO:0000256" key="1">
    <source>
        <dbReference type="ARBA" id="ARBA00001974"/>
    </source>
</evidence>
<evidence type="ECO:0000313" key="6">
    <source>
        <dbReference type="EMBL" id="OAB39820.1"/>
    </source>
</evidence>
<dbReference type="Pfam" id="PF07992">
    <property type="entry name" value="Pyr_redox_2"/>
    <property type="match status" value="1"/>
</dbReference>
<sequence length="406" mass="44285">MTDKHYVIVGSGVAAVHAAKAIRDHDEEATISMYGEEDSLPYNRIKLSKGLFTDLHNEKVLIKKDKWYRANKIDIHNGTTIARIDPEGKVAVTTDGQVIAYHKLLLCTGATNRKLDIKGATLRNVHNIRDLNDADQLKASLQNGDRICVIGGGVQGVETAWSFMEAGYQVTIVEAASILMGRQLDKQASELLTQTIIGFGANVELGQGVKYIAGTDCVQGVELEGGRFLPCEHVVYSIGIVPNTALAKRAGILVQTGIVVNENMQTSVDHVFAAGDATEFQDKIEGLWGSAIEQGKIAGGNMAGNQVAHQRSVPITLFNAFEMPLFSIGQVDEHQCDISLFPTESEPYTRVFIKDGAISGVISFEGVAASLPYKAVIEQKIKLEGFDFNHNSMEEIMVEFINRSYK</sequence>
<dbReference type="Pfam" id="PF18267">
    <property type="entry name" value="Rubredoxin_C"/>
    <property type="match status" value="1"/>
</dbReference>
<dbReference type="InterPro" id="IPR036188">
    <property type="entry name" value="FAD/NAD-bd_sf"/>
</dbReference>
<dbReference type="InterPro" id="IPR016156">
    <property type="entry name" value="FAD/NAD-linked_Rdtase_dimer_sf"/>
</dbReference>
<dbReference type="SUPFAM" id="SSF51905">
    <property type="entry name" value="FAD/NAD(P)-binding domain"/>
    <property type="match status" value="2"/>
</dbReference>